<dbReference type="AlphaFoldDB" id="A0AAV4FJL0"/>
<feature type="domain" description="LRRK2 ANK repeat" evidence="2">
    <location>
        <begin position="699"/>
        <end position="774"/>
    </location>
</feature>
<accession>A0AAV4FJL0</accession>
<keyword evidence="4" id="KW-1185">Reference proteome</keyword>
<dbReference type="EMBL" id="BMAT01000804">
    <property type="protein sequence ID" value="GFR73438.1"/>
    <property type="molecule type" value="Genomic_DNA"/>
</dbReference>
<dbReference type="Gene3D" id="1.25.10.10">
    <property type="entry name" value="Leucine-rich Repeat Variant"/>
    <property type="match status" value="2"/>
</dbReference>
<gene>
    <name evidence="3" type="ORF">ElyMa_000405100</name>
</gene>
<dbReference type="Pfam" id="PF23744">
    <property type="entry name" value="ARM_LRRK2"/>
    <property type="match status" value="1"/>
</dbReference>
<dbReference type="InterPro" id="IPR016024">
    <property type="entry name" value="ARM-type_fold"/>
</dbReference>
<dbReference type="Pfam" id="PF23745">
    <property type="entry name" value="ANK_LRRK2"/>
    <property type="match status" value="1"/>
</dbReference>
<keyword evidence="3" id="KW-0418">Kinase</keyword>
<evidence type="ECO:0000259" key="2">
    <source>
        <dbReference type="Pfam" id="PF23745"/>
    </source>
</evidence>
<dbReference type="InterPro" id="IPR011989">
    <property type="entry name" value="ARM-like"/>
</dbReference>
<dbReference type="InterPro" id="IPR056597">
    <property type="entry name" value="ARM_LRRK2"/>
</dbReference>
<keyword evidence="3" id="KW-0808">Transferase</keyword>
<comment type="caution">
    <text evidence="3">The sequence shown here is derived from an EMBL/GenBank/DDBJ whole genome shotgun (WGS) entry which is preliminary data.</text>
</comment>
<dbReference type="GO" id="GO:0016301">
    <property type="term" value="F:kinase activity"/>
    <property type="evidence" value="ECO:0007669"/>
    <property type="project" value="UniProtKB-KW"/>
</dbReference>
<dbReference type="Gene3D" id="1.25.40.20">
    <property type="entry name" value="Ankyrin repeat-containing domain"/>
    <property type="match status" value="1"/>
</dbReference>
<proteinExistence type="predicted"/>
<feature type="domain" description="LRRK2 ARM repeat" evidence="1">
    <location>
        <begin position="331"/>
        <end position="628"/>
    </location>
</feature>
<dbReference type="Proteomes" id="UP000762676">
    <property type="component" value="Unassembled WGS sequence"/>
</dbReference>
<dbReference type="SUPFAM" id="SSF48403">
    <property type="entry name" value="Ankyrin repeat"/>
    <property type="match status" value="1"/>
</dbReference>
<dbReference type="InterPro" id="IPR056593">
    <property type="entry name" value="ANK_LRRK2"/>
</dbReference>
<dbReference type="InterPro" id="IPR036770">
    <property type="entry name" value="Ankyrin_rpt-contain_sf"/>
</dbReference>
<sequence length="927" mass="103737">MQQANVEGDSGRWSPQVEPPLAAAMVNIFTDSVELENILRTLQMSAEHQELKTALLSLTQIFNVAPKSLEQTNADMAVLSMLSHMAGDLELQILGLDVLQNFMNHSRPIEFNMRTKQGLMNHVMKLLTDHPSDHRIQARALTLLCLLLKSDTLCKQLAEQKQCSRLMDVILKGVALTLDKPECLLTAMNVLIDILKEDTDLQGVMTKKYLQLLLQLFKLHPKNADLVKALFKVLLVMAQDGKSRQLLGLPVLNVIRSQASLRQRDSSVIVESFRVLEVLCQTEKVSELLVEGGFLVNVILPELLANTEEAVVQQCGLRILLATANHLFPNTKSEEQACQWLKVIFLAMSRHIANAKIQISCCKVLTKLLESKPEVYAWIGEDASLRQDPIHTLCLGVILMHEKDSELFVSACKAIYYLTADNEILCRSLMEKNSHIAIIEGLRHHIKDRKVIISACQAVRGLCIFQNEHKLNIAHYDGDLLNLLVLAINSFVMDSEVQCEIISTMACLADIDLVRHQCFVFSVHLRNLEAMDNFAGDEYLQEAALELLAVLGGATSGPEILCSIGAVDKIIMCMKRFTYNSNIQKKGLWAIQILCHSHLVQSINKCRELASIIKSTMRNHPHSIVIQKEAIVAMQVLAERTVEGTVSVQSRGGSGSSRLSSVEATATRVERLAMSNMAEILVDQECHELLFQILEKCNDDHGLHDLASECLYVIGIEQDLKSRMLLAACCKGFIAGAECLIEVGADVNIGKGMDTPLSLAVKNKNRDLVTLLLKQLSLQLEYHDISGMLLSHIGQDKETGTVLWSSLNLGNLRPEWVLPTLVNQPAAAHPRNHLASQTSKHFVDKIKDSEQRRNRRLQQGLQQGLFSDTGGIMRWNAVELMRHKMFRYHTSADELRSITSPNVKRRCKCKLFFLSHWSCIGCVLWFS</sequence>
<dbReference type="SUPFAM" id="SSF48371">
    <property type="entry name" value="ARM repeat"/>
    <property type="match status" value="1"/>
</dbReference>
<organism evidence="3 4">
    <name type="scientific">Elysia marginata</name>
    <dbReference type="NCBI Taxonomy" id="1093978"/>
    <lineage>
        <taxon>Eukaryota</taxon>
        <taxon>Metazoa</taxon>
        <taxon>Spiralia</taxon>
        <taxon>Lophotrochozoa</taxon>
        <taxon>Mollusca</taxon>
        <taxon>Gastropoda</taxon>
        <taxon>Heterobranchia</taxon>
        <taxon>Euthyneura</taxon>
        <taxon>Panpulmonata</taxon>
        <taxon>Sacoglossa</taxon>
        <taxon>Placobranchoidea</taxon>
        <taxon>Plakobranchidae</taxon>
        <taxon>Elysia</taxon>
    </lineage>
</organism>
<name>A0AAV4FJL0_9GAST</name>
<evidence type="ECO:0000259" key="1">
    <source>
        <dbReference type="Pfam" id="PF23744"/>
    </source>
</evidence>
<evidence type="ECO:0000313" key="4">
    <source>
        <dbReference type="Proteomes" id="UP000762676"/>
    </source>
</evidence>
<protein>
    <submittedName>
        <fullName evidence="3">Leucine-rich repeat serine/threonine-protein kinase 2-like</fullName>
    </submittedName>
</protein>
<reference evidence="3 4" key="1">
    <citation type="journal article" date="2021" name="Elife">
        <title>Chloroplast acquisition without the gene transfer in kleptoplastic sea slugs, Plakobranchus ocellatus.</title>
        <authorList>
            <person name="Maeda T."/>
            <person name="Takahashi S."/>
            <person name="Yoshida T."/>
            <person name="Shimamura S."/>
            <person name="Takaki Y."/>
            <person name="Nagai Y."/>
            <person name="Toyoda A."/>
            <person name="Suzuki Y."/>
            <person name="Arimoto A."/>
            <person name="Ishii H."/>
            <person name="Satoh N."/>
            <person name="Nishiyama T."/>
            <person name="Hasebe M."/>
            <person name="Maruyama T."/>
            <person name="Minagawa J."/>
            <person name="Obokata J."/>
            <person name="Shigenobu S."/>
        </authorList>
    </citation>
    <scope>NUCLEOTIDE SEQUENCE [LARGE SCALE GENOMIC DNA]</scope>
</reference>
<evidence type="ECO:0000313" key="3">
    <source>
        <dbReference type="EMBL" id="GFR73438.1"/>
    </source>
</evidence>